<evidence type="ECO:0000256" key="7">
    <source>
        <dbReference type="ARBA" id="ARBA00023136"/>
    </source>
</evidence>
<proteinExistence type="predicted"/>
<dbReference type="GO" id="GO:0140359">
    <property type="term" value="F:ABC-type transporter activity"/>
    <property type="evidence" value="ECO:0007669"/>
    <property type="project" value="InterPro"/>
</dbReference>
<feature type="transmembrane region" description="Helical" evidence="9">
    <location>
        <begin position="64"/>
        <end position="88"/>
    </location>
</feature>
<dbReference type="RefSeq" id="WP_110024315.1">
    <property type="nucleotide sequence ID" value="NZ_PDNZ01000011.1"/>
</dbReference>
<comment type="caution">
    <text evidence="12">The sequence shown here is derived from an EMBL/GenBank/DDBJ whole genome shotgun (WGS) entry which is preliminary data.</text>
</comment>
<keyword evidence="2" id="KW-0813">Transport</keyword>
<dbReference type="GO" id="GO:0016887">
    <property type="term" value="F:ATP hydrolysis activity"/>
    <property type="evidence" value="ECO:0007669"/>
    <property type="project" value="InterPro"/>
</dbReference>
<gene>
    <name evidence="12" type="ORF">CR164_12395</name>
</gene>
<feature type="region of interest" description="Disordered" evidence="8">
    <location>
        <begin position="592"/>
        <end position="627"/>
    </location>
</feature>
<evidence type="ECO:0000256" key="3">
    <source>
        <dbReference type="ARBA" id="ARBA00022692"/>
    </source>
</evidence>
<dbReference type="EMBL" id="PDNZ01000011">
    <property type="protein sequence ID" value="PWW81057.1"/>
    <property type="molecule type" value="Genomic_DNA"/>
</dbReference>
<dbReference type="InterPro" id="IPR039421">
    <property type="entry name" value="Type_1_exporter"/>
</dbReference>
<dbReference type="Gene3D" id="3.40.50.300">
    <property type="entry name" value="P-loop containing nucleotide triphosphate hydrolases"/>
    <property type="match status" value="1"/>
</dbReference>
<accession>A0A317T5R3</accession>
<dbReference type="OrthoDB" id="593815at2"/>
<dbReference type="GO" id="GO:0005886">
    <property type="term" value="C:plasma membrane"/>
    <property type="evidence" value="ECO:0007669"/>
    <property type="project" value="UniProtKB-SubCell"/>
</dbReference>
<evidence type="ECO:0000313" key="12">
    <source>
        <dbReference type="EMBL" id="PWW81057.1"/>
    </source>
</evidence>
<dbReference type="Pfam" id="PF00005">
    <property type="entry name" value="ABC_tran"/>
    <property type="match status" value="1"/>
</dbReference>
<keyword evidence="3 9" id="KW-0812">Transmembrane</keyword>
<keyword evidence="5 12" id="KW-0067">ATP-binding</keyword>
<dbReference type="InterPro" id="IPR027417">
    <property type="entry name" value="P-loop_NTPase"/>
</dbReference>
<feature type="transmembrane region" description="Helical" evidence="9">
    <location>
        <begin position="256"/>
        <end position="279"/>
    </location>
</feature>
<keyword evidence="4" id="KW-0547">Nucleotide-binding</keyword>
<dbReference type="SUPFAM" id="SSF52540">
    <property type="entry name" value="P-loop containing nucleoside triphosphate hydrolases"/>
    <property type="match status" value="1"/>
</dbReference>
<evidence type="ECO:0000256" key="4">
    <source>
        <dbReference type="ARBA" id="ARBA00022741"/>
    </source>
</evidence>
<dbReference type="InterPro" id="IPR011527">
    <property type="entry name" value="ABC1_TM_dom"/>
</dbReference>
<dbReference type="PANTHER" id="PTHR24221">
    <property type="entry name" value="ATP-BINDING CASSETTE SUB-FAMILY B"/>
    <property type="match status" value="1"/>
</dbReference>
<dbReference type="GO" id="GO:0005524">
    <property type="term" value="F:ATP binding"/>
    <property type="evidence" value="ECO:0007669"/>
    <property type="project" value="UniProtKB-KW"/>
</dbReference>
<feature type="compositionally biased region" description="Polar residues" evidence="8">
    <location>
        <begin position="599"/>
        <end position="612"/>
    </location>
</feature>
<dbReference type="CDD" id="cd07346">
    <property type="entry name" value="ABC_6TM_exporters"/>
    <property type="match status" value="1"/>
</dbReference>
<dbReference type="AlphaFoldDB" id="A0A317T5R3"/>
<evidence type="ECO:0000256" key="1">
    <source>
        <dbReference type="ARBA" id="ARBA00004651"/>
    </source>
</evidence>
<evidence type="ECO:0000256" key="6">
    <source>
        <dbReference type="ARBA" id="ARBA00022989"/>
    </source>
</evidence>
<dbReference type="InterPro" id="IPR017871">
    <property type="entry name" value="ABC_transporter-like_CS"/>
</dbReference>
<evidence type="ECO:0000256" key="2">
    <source>
        <dbReference type="ARBA" id="ARBA00022448"/>
    </source>
</evidence>
<dbReference type="PROSITE" id="PS50893">
    <property type="entry name" value="ABC_TRANSPORTER_2"/>
    <property type="match status" value="1"/>
</dbReference>
<evidence type="ECO:0000256" key="9">
    <source>
        <dbReference type="SAM" id="Phobius"/>
    </source>
</evidence>
<evidence type="ECO:0000256" key="8">
    <source>
        <dbReference type="SAM" id="MobiDB-lite"/>
    </source>
</evidence>
<keyword evidence="13" id="KW-1185">Reference proteome</keyword>
<feature type="transmembrane region" description="Helical" evidence="9">
    <location>
        <begin position="27"/>
        <end position="52"/>
    </location>
</feature>
<evidence type="ECO:0000259" key="10">
    <source>
        <dbReference type="PROSITE" id="PS50893"/>
    </source>
</evidence>
<comment type="subcellular location">
    <subcellularLocation>
        <location evidence="1">Cell membrane</location>
        <topology evidence="1">Multi-pass membrane protein</topology>
    </subcellularLocation>
</comment>
<dbReference type="PROSITE" id="PS50929">
    <property type="entry name" value="ABC_TM1F"/>
    <property type="match status" value="1"/>
</dbReference>
<dbReference type="FunFam" id="3.40.50.300:FF:000287">
    <property type="entry name" value="Multidrug ABC transporter ATP-binding protein"/>
    <property type="match status" value="1"/>
</dbReference>
<dbReference type="Gene3D" id="1.20.1560.10">
    <property type="entry name" value="ABC transporter type 1, transmembrane domain"/>
    <property type="match status" value="1"/>
</dbReference>
<keyword evidence="6 9" id="KW-1133">Transmembrane helix</keyword>
<dbReference type="SMART" id="SM00382">
    <property type="entry name" value="AAA"/>
    <property type="match status" value="1"/>
</dbReference>
<protein>
    <submittedName>
        <fullName evidence="12">ABC transporter ATP-binding protein/permease</fullName>
    </submittedName>
</protein>
<feature type="domain" description="ABC transmembrane type-1" evidence="11">
    <location>
        <begin position="26"/>
        <end position="314"/>
    </location>
</feature>
<sequence length="627" mass="68229">MSNKKSEGDGVLWRIIRPVKTHIYSAMLLHAFGSVATIATLLLLSLMIAVLLNGGSLFFMGINWSLPGTLIGVGAVGLSAFILSSIAFSVSHLGAFELEVDLRTKLAEHMAQLPLGYIITNGTGALKKVVLDDVKNLHVFVADSTPMIGRSFTAPVVSLILIFAIDWRLALIALSVLILGMIMMSIAMKDYGEIRQEYDASLGKINAAVIEFIQAMVVVRTFDDGTSSFKRYHKALESFQGVFIKWMDKCSSPSRLSMIIFGPLPTMAAVIAGGIFFISKGTLSVPTLVAMLFISTAMVDAFMPLMWLNNFLRKSKTAANRIEEILSMPTMSYVERGEVPGEMTIRFDDVDFSYENRKEKALSGVSFTALPGASTALVGPSGAGKSTVARLLPRFWDIDKGAITIGGVDVREMTSEDLMNTVTFVFQDTYLFHDTLANNIKMAKPDATDEEVVEAAKAAQIHDFIMELPEGYDTHAGERGDRLSGGQRQRITIARAILRNAPIVVLDEATAFADPESEEEIIKAISFLTRDKTVITIAHRLSSITHVDQILVFDKGEIVERGKHEELLANRGVYAGLWSNYKAAQGWDLHAKQPAGTDGSATGSIETGSSGKNVFPVEHPNKGAAHV</sequence>
<dbReference type="SUPFAM" id="SSF90123">
    <property type="entry name" value="ABC transporter transmembrane region"/>
    <property type="match status" value="1"/>
</dbReference>
<name>A0A317T5R3_9CHLB</name>
<evidence type="ECO:0000259" key="11">
    <source>
        <dbReference type="PROSITE" id="PS50929"/>
    </source>
</evidence>
<feature type="domain" description="ABC transporter" evidence="10">
    <location>
        <begin position="345"/>
        <end position="580"/>
    </location>
</feature>
<dbReference type="Proteomes" id="UP000246278">
    <property type="component" value="Unassembled WGS sequence"/>
</dbReference>
<feature type="transmembrane region" description="Helical" evidence="9">
    <location>
        <begin position="285"/>
        <end position="308"/>
    </location>
</feature>
<organism evidence="12 13">
    <name type="scientific">Prosthecochloris marina</name>
    <dbReference type="NCBI Taxonomy" id="2017681"/>
    <lineage>
        <taxon>Bacteria</taxon>
        <taxon>Pseudomonadati</taxon>
        <taxon>Chlorobiota</taxon>
        <taxon>Chlorobiia</taxon>
        <taxon>Chlorobiales</taxon>
        <taxon>Chlorobiaceae</taxon>
        <taxon>Prosthecochloris</taxon>
    </lineage>
</organism>
<dbReference type="GO" id="GO:0034040">
    <property type="term" value="F:ATPase-coupled lipid transmembrane transporter activity"/>
    <property type="evidence" value="ECO:0007669"/>
    <property type="project" value="TreeGrafter"/>
</dbReference>
<keyword evidence="7 9" id="KW-0472">Membrane</keyword>
<evidence type="ECO:0000313" key="13">
    <source>
        <dbReference type="Proteomes" id="UP000246278"/>
    </source>
</evidence>
<reference evidence="13" key="1">
    <citation type="submission" date="2017-10" db="EMBL/GenBank/DDBJ databases">
        <authorList>
            <person name="Gaisin V.A."/>
            <person name="Rysina M.S."/>
            <person name="Grouzdev D.S."/>
        </authorList>
    </citation>
    <scope>NUCLEOTIDE SEQUENCE [LARGE SCALE GENOMIC DNA]</scope>
    <source>
        <strain evidence="13">V1</strain>
    </source>
</reference>
<dbReference type="InterPro" id="IPR003439">
    <property type="entry name" value="ABC_transporter-like_ATP-bd"/>
</dbReference>
<dbReference type="InterPro" id="IPR003593">
    <property type="entry name" value="AAA+_ATPase"/>
</dbReference>
<dbReference type="InterPro" id="IPR036640">
    <property type="entry name" value="ABC1_TM_sf"/>
</dbReference>
<evidence type="ECO:0000256" key="5">
    <source>
        <dbReference type="ARBA" id="ARBA00022840"/>
    </source>
</evidence>
<dbReference type="PROSITE" id="PS00211">
    <property type="entry name" value="ABC_TRANSPORTER_1"/>
    <property type="match status" value="1"/>
</dbReference>
<dbReference type="PANTHER" id="PTHR24221:SF397">
    <property type="entry name" value="ABC TRANSPORTER, ATP-BINDING TRANSMEMBRANE PROTEIN"/>
    <property type="match status" value="1"/>
</dbReference>
<dbReference type="Pfam" id="PF00664">
    <property type="entry name" value="ABC_membrane"/>
    <property type="match status" value="1"/>
</dbReference>